<dbReference type="EMBL" id="JBHTLY010000001">
    <property type="protein sequence ID" value="MFD1200491.1"/>
    <property type="molecule type" value="Genomic_DNA"/>
</dbReference>
<evidence type="ECO:0000256" key="3">
    <source>
        <dbReference type="ARBA" id="ARBA00022840"/>
    </source>
</evidence>
<evidence type="ECO:0000256" key="1">
    <source>
        <dbReference type="ARBA" id="ARBA00022448"/>
    </source>
</evidence>
<dbReference type="Pfam" id="PF00005">
    <property type="entry name" value="ABC_tran"/>
    <property type="match status" value="1"/>
</dbReference>
<feature type="domain" description="ABC transporter" evidence="4">
    <location>
        <begin position="5"/>
        <end position="239"/>
    </location>
</feature>
<keyword evidence="6" id="KW-1185">Reference proteome</keyword>
<dbReference type="PANTHER" id="PTHR45772:SF7">
    <property type="entry name" value="AMINO ACID ABC TRANSPORTER ATP-BINDING PROTEIN"/>
    <property type="match status" value="1"/>
</dbReference>
<dbReference type="RefSeq" id="WP_343958733.1">
    <property type="nucleotide sequence ID" value="NZ_BAAAKZ010000003.1"/>
</dbReference>
<evidence type="ECO:0000313" key="6">
    <source>
        <dbReference type="Proteomes" id="UP001597181"/>
    </source>
</evidence>
<dbReference type="SUPFAM" id="SSF52540">
    <property type="entry name" value="P-loop containing nucleoside triphosphate hydrolases"/>
    <property type="match status" value="1"/>
</dbReference>
<comment type="caution">
    <text evidence="5">The sequence shown here is derived from an EMBL/GenBank/DDBJ whole genome shotgun (WGS) entry which is preliminary data.</text>
</comment>
<accession>A0ABW3TIE0</accession>
<dbReference type="InterPro" id="IPR027417">
    <property type="entry name" value="P-loop_NTPase"/>
</dbReference>
<dbReference type="Proteomes" id="UP001597181">
    <property type="component" value="Unassembled WGS sequence"/>
</dbReference>
<dbReference type="InterPro" id="IPR003439">
    <property type="entry name" value="ABC_transporter-like_ATP-bd"/>
</dbReference>
<name>A0ABW3TIE0_9MICO</name>
<gene>
    <name evidence="5" type="ORF">ACFQ3U_01100</name>
</gene>
<dbReference type="InterPro" id="IPR003593">
    <property type="entry name" value="AAA+_ATPase"/>
</dbReference>
<dbReference type="Gene3D" id="3.40.50.300">
    <property type="entry name" value="P-loop containing nucleotide triphosphate hydrolases"/>
    <property type="match status" value="1"/>
</dbReference>
<proteinExistence type="predicted"/>
<dbReference type="GO" id="GO:0005524">
    <property type="term" value="F:ATP binding"/>
    <property type="evidence" value="ECO:0007669"/>
    <property type="project" value="UniProtKB-KW"/>
</dbReference>
<protein>
    <submittedName>
        <fullName evidence="5">ABC transporter ATP-binding protein</fullName>
    </submittedName>
</protein>
<reference evidence="6" key="1">
    <citation type="journal article" date="2019" name="Int. J. Syst. Evol. Microbiol.">
        <title>The Global Catalogue of Microorganisms (GCM) 10K type strain sequencing project: providing services to taxonomists for standard genome sequencing and annotation.</title>
        <authorList>
            <consortium name="The Broad Institute Genomics Platform"/>
            <consortium name="The Broad Institute Genome Sequencing Center for Infectious Disease"/>
            <person name="Wu L."/>
            <person name="Ma J."/>
        </authorList>
    </citation>
    <scope>NUCLEOTIDE SEQUENCE [LARGE SCALE GENOMIC DNA]</scope>
    <source>
        <strain evidence="6">CCUG 50213</strain>
    </source>
</reference>
<dbReference type="Pfam" id="PF12399">
    <property type="entry name" value="BCA_ABC_TP_C"/>
    <property type="match status" value="1"/>
</dbReference>
<keyword evidence="2" id="KW-0547">Nucleotide-binding</keyword>
<keyword evidence="1" id="KW-0813">Transport</keyword>
<evidence type="ECO:0000313" key="5">
    <source>
        <dbReference type="EMBL" id="MFD1200491.1"/>
    </source>
</evidence>
<keyword evidence="3 5" id="KW-0067">ATP-binding</keyword>
<dbReference type="InterPro" id="IPR032823">
    <property type="entry name" value="BCA_ABC_TP_C"/>
</dbReference>
<dbReference type="InterPro" id="IPR051120">
    <property type="entry name" value="ABC_AA/LPS_Transport"/>
</dbReference>
<dbReference type="CDD" id="cd03219">
    <property type="entry name" value="ABC_Mj1267_LivG_branched"/>
    <property type="match status" value="1"/>
</dbReference>
<organism evidence="5 6">
    <name type="scientific">Leucobacter albus</name>
    <dbReference type="NCBI Taxonomy" id="272210"/>
    <lineage>
        <taxon>Bacteria</taxon>
        <taxon>Bacillati</taxon>
        <taxon>Actinomycetota</taxon>
        <taxon>Actinomycetes</taxon>
        <taxon>Micrococcales</taxon>
        <taxon>Microbacteriaceae</taxon>
        <taxon>Leucobacter</taxon>
    </lineage>
</organism>
<dbReference type="PANTHER" id="PTHR45772">
    <property type="entry name" value="CONSERVED COMPONENT OF ABC TRANSPORTER FOR NATURAL AMINO ACIDS-RELATED"/>
    <property type="match status" value="1"/>
</dbReference>
<evidence type="ECO:0000259" key="4">
    <source>
        <dbReference type="PROSITE" id="PS50893"/>
    </source>
</evidence>
<dbReference type="SMART" id="SM00382">
    <property type="entry name" value="AAA"/>
    <property type="match status" value="1"/>
</dbReference>
<sequence length="246" mass="25775">MSALLECSAITKRFGGIVALNGVDFSVRQGQIVGLVGPNGSGKTTLLSCIAGSLGVTAGSVTFAGHDITRAKPHTRAHAGISRTFQIPRPLNSFSVAENVAIAAMFGRDALSKPLALERAATVLDRVGISKHHAAQVSSLTLHERKFLEIARALALDPKLILLDEVLGGLNPSEAAEGMELIASLRDDGVSVVYIEHNVKAVSALADYMYVLNRGQNLAEGTPQEVLANELVINAYLGGGARAQGE</sequence>
<dbReference type="PROSITE" id="PS50893">
    <property type="entry name" value="ABC_TRANSPORTER_2"/>
    <property type="match status" value="1"/>
</dbReference>
<evidence type="ECO:0000256" key="2">
    <source>
        <dbReference type="ARBA" id="ARBA00022741"/>
    </source>
</evidence>